<evidence type="ECO:0000256" key="3">
    <source>
        <dbReference type="ARBA" id="ARBA00022806"/>
    </source>
</evidence>
<feature type="region of interest" description="Disordered" evidence="5">
    <location>
        <begin position="101"/>
        <end position="122"/>
    </location>
</feature>
<proteinExistence type="predicted"/>
<keyword evidence="2" id="KW-0378">Hydrolase</keyword>
<dbReference type="InterPro" id="IPR011709">
    <property type="entry name" value="DEAD-box_helicase_OB_fold"/>
</dbReference>
<reference evidence="8" key="1">
    <citation type="submission" date="2022-11" db="UniProtKB">
        <authorList>
            <consortium name="WormBaseParasite"/>
        </authorList>
    </citation>
    <scope>IDENTIFICATION</scope>
</reference>
<organism evidence="7 8">
    <name type="scientific">Romanomermis culicivorax</name>
    <name type="common">Nematode worm</name>
    <dbReference type="NCBI Taxonomy" id="13658"/>
    <lineage>
        <taxon>Eukaryota</taxon>
        <taxon>Metazoa</taxon>
        <taxon>Ecdysozoa</taxon>
        <taxon>Nematoda</taxon>
        <taxon>Enoplea</taxon>
        <taxon>Dorylaimia</taxon>
        <taxon>Mermithida</taxon>
        <taxon>Mermithoidea</taxon>
        <taxon>Mermithidae</taxon>
        <taxon>Romanomermis</taxon>
    </lineage>
</organism>
<dbReference type="Pfam" id="PF07717">
    <property type="entry name" value="OB_NTP_bind"/>
    <property type="match status" value="1"/>
</dbReference>
<dbReference type="GO" id="GO:0016787">
    <property type="term" value="F:hydrolase activity"/>
    <property type="evidence" value="ECO:0007669"/>
    <property type="project" value="UniProtKB-KW"/>
</dbReference>
<name>A0A915KVV0_ROMCU</name>
<dbReference type="SMART" id="SM00847">
    <property type="entry name" value="HA2"/>
    <property type="match status" value="1"/>
</dbReference>
<dbReference type="PANTHER" id="PTHR18934:SF99">
    <property type="entry name" value="ATP-DEPENDENT RNA HELICASE DHX37-RELATED"/>
    <property type="match status" value="1"/>
</dbReference>
<protein>
    <submittedName>
        <fullName evidence="8">Helicase-associated domain-containing protein</fullName>
    </submittedName>
</protein>
<evidence type="ECO:0000256" key="2">
    <source>
        <dbReference type="ARBA" id="ARBA00022801"/>
    </source>
</evidence>
<dbReference type="Pfam" id="PF04408">
    <property type="entry name" value="WHD_HA2"/>
    <property type="match status" value="1"/>
</dbReference>
<evidence type="ECO:0000313" key="8">
    <source>
        <dbReference type="WBParaSite" id="nRc.2.0.1.t41675-RA"/>
    </source>
</evidence>
<dbReference type="InterPro" id="IPR048333">
    <property type="entry name" value="HA2_WH"/>
</dbReference>
<feature type="region of interest" description="Disordered" evidence="5">
    <location>
        <begin position="224"/>
        <end position="253"/>
    </location>
</feature>
<dbReference type="PANTHER" id="PTHR18934">
    <property type="entry name" value="ATP-DEPENDENT RNA HELICASE"/>
    <property type="match status" value="1"/>
</dbReference>
<keyword evidence="3" id="KW-0347">Helicase</keyword>
<keyword evidence="7" id="KW-1185">Reference proteome</keyword>
<feature type="domain" description="Helicase-associated" evidence="6">
    <location>
        <begin position="321"/>
        <end position="433"/>
    </location>
</feature>
<evidence type="ECO:0000313" key="7">
    <source>
        <dbReference type="Proteomes" id="UP000887565"/>
    </source>
</evidence>
<dbReference type="Proteomes" id="UP000887565">
    <property type="component" value="Unplaced"/>
</dbReference>
<accession>A0A915KVV0</accession>
<evidence type="ECO:0000259" key="6">
    <source>
        <dbReference type="SMART" id="SM00847"/>
    </source>
</evidence>
<dbReference type="Gene3D" id="1.20.120.1080">
    <property type="match status" value="1"/>
</dbReference>
<keyword evidence="1" id="KW-0547">Nucleotide-binding</keyword>
<keyword evidence="4" id="KW-0067">ATP-binding</keyword>
<feature type="compositionally biased region" description="Acidic residues" evidence="5">
    <location>
        <begin position="169"/>
        <end position="181"/>
    </location>
</feature>
<evidence type="ECO:0000256" key="5">
    <source>
        <dbReference type="SAM" id="MobiDB-lite"/>
    </source>
</evidence>
<dbReference type="InterPro" id="IPR027417">
    <property type="entry name" value="P-loop_NTPase"/>
</dbReference>
<dbReference type="GO" id="GO:0005730">
    <property type="term" value="C:nucleolus"/>
    <property type="evidence" value="ECO:0007669"/>
    <property type="project" value="TreeGrafter"/>
</dbReference>
<feature type="compositionally biased region" description="Basic and acidic residues" evidence="5">
    <location>
        <begin position="101"/>
        <end position="110"/>
    </location>
</feature>
<dbReference type="WBParaSite" id="nRc.2.0.1.t41675-RA">
    <property type="protein sequence ID" value="nRc.2.0.1.t41675-RA"/>
    <property type="gene ID" value="nRc.2.0.1.g41675"/>
</dbReference>
<dbReference type="GO" id="GO:0004386">
    <property type="term" value="F:helicase activity"/>
    <property type="evidence" value="ECO:0007669"/>
    <property type="project" value="UniProtKB-KW"/>
</dbReference>
<dbReference type="SUPFAM" id="SSF52540">
    <property type="entry name" value="P-loop containing nucleoside triphosphate hydrolases"/>
    <property type="match status" value="1"/>
</dbReference>
<sequence length="570" mass="65481">MSATLRVDDFLQPNLFGQTPPPIVNVESRQYPVVVHFNRRTRDDFLNESLKKCRQIHRKLPEGGVLVFLPGRREVLSLISRLKRAFPIKKSQWKIAQEAEFEKKEEESMEKNSSCSSNYRSSDDEEAEFEKKSWRRRRKKPINKRRPIRLDDYKVDLDESETLEKNFDQSEEDGEAEFNDDDELDLHTDSEEEEMFGNCAEKEAEQPVHVLPLYALLSSEEQKKVFEPPPEGHSGQRSRKSSSLRSSDRRFEIRRPMGRTSAGHCYRLYSSAVFEEFENFSRPEILEKPIDDLVLLMKNMNISNVENFPFPTAPSKKSLKSAEERLLKLGALESCQKVDSKFKMTKITPLGKTMALLPVAPAFAKMLCLGHQQNLLPYVVCLVAGLSVREPLLNLTSLRNESDCENSTTELRAEIQREKCNFDPAFCRNFGFRPKAGLEILKMRRQICILIRQIFPESNSQSDFGPDLPAPDQLQACMLRQILLSGQSWQVAKRLPDVPSQRGGEKLDKNAYKCLNGLEDAVFLHPSSILRKMAPDFVIYQEILESSGKKFMNTVTAVESDWLSESDRNK</sequence>
<dbReference type="InterPro" id="IPR007502">
    <property type="entry name" value="Helicase-assoc_dom"/>
</dbReference>
<dbReference type="GO" id="GO:0003723">
    <property type="term" value="F:RNA binding"/>
    <property type="evidence" value="ECO:0007669"/>
    <property type="project" value="TreeGrafter"/>
</dbReference>
<evidence type="ECO:0000256" key="1">
    <source>
        <dbReference type="ARBA" id="ARBA00022741"/>
    </source>
</evidence>
<evidence type="ECO:0000256" key="4">
    <source>
        <dbReference type="ARBA" id="ARBA00022840"/>
    </source>
</evidence>
<dbReference type="AlphaFoldDB" id="A0A915KVV0"/>
<feature type="compositionally biased region" description="Low complexity" evidence="5">
    <location>
        <begin position="111"/>
        <end position="120"/>
    </location>
</feature>
<dbReference type="GO" id="GO:0005524">
    <property type="term" value="F:ATP binding"/>
    <property type="evidence" value="ECO:0007669"/>
    <property type="project" value="UniProtKB-KW"/>
</dbReference>
<dbReference type="GO" id="GO:0000462">
    <property type="term" value="P:maturation of SSU-rRNA from tricistronic rRNA transcript (SSU-rRNA, 5.8S rRNA, LSU-rRNA)"/>
    <property type="evidence" value="ECO:0007669"/>
    <property type="project" value="TreeGrafter"/>
</dbReference>
<dbReference type="Pfam" id="PF21010">
    <property type="entry name" value="HA2_C"/>
    <property type="match status" value="1"/>
</dbReference>
<feature type="region of interest" description="Disordered" evidence="5">
    <location>
        <begin position="162"/>
        <end position="181"/>
    </location>
</feature>
<dbReference type="Gene3D" id="3.40.50.300">
    <property type="entry name" value="P-loop containing nucleotide triphosphate hydrolases"/>
    <property type="match status" value="2"/>
</dbReference>